<dbReference type="Pfam" id="PF02758">
    <property type="entry name" value="PYRIN"/>
    <property type="match status" value="1"/>
</dbReference>
<dbReference type="PROSITE" id="PS50824">
    <property type="entry name" value="DAPIN"/>
    <property type="match status" value="1"/>
</dbReference>
<name>A0A6J1V5N6_9SAUR</name>
<dbReference type="AlphaFoldDB" id="A0A6J1V5N6"/>
<organism evidence="2 3">
    <name type="scientific">Notechis scutatus</name>
    <name type="common">mainland tiger snake</name>
    <dbReference type="NCBI Taxonomy" id="8663"/>
    <lineage>
        <taxon>Eukaryota</taxon>
        <taxon>Metazoa</taxon>
        <taxon>Chordata</taxon>
        <taxon>Craniata</taxon>
        <taxon>Vertebrata</taxon>
        <taxon>Euteleostomi</taxon>
        <taxon>Lepidosauria</taxon>
        <taxon>Squamata</taxon>
        <taxon>Bifurcata</taxon>
        <taxon>Unidentata</taxon>
        <taxon>Episquamata</taxon>
        <taxon>Toxicofera</taxon>
        <taxon>Serpentes</taxon>
        <taxon>Colubroidea</taxon>
        <taxon>Elapidae</taxon>
        <taxon>Hydrophiinae</taxon>
        <taxon>Notechis</taxon>
    </lineage>
</organism>
<proteinExistence type="predicted"/>
<evidence type="ECO:0000313" key="3">
    <source>
        <dbReference type="RefSeq" id="XP_026538576.1"/>
    </source>
</evidence>
<keyword evidence="2" id="KW-1185">Reference proteome</keyword>
<evidence type="ECO:0000313" key="2">
    <source>
        <dbReference type="Proteomes" id="UP000504612"/>
    </source>
</evidence>
<dbReference type="InterPro" id="IPR011029">
    <property type="entry name" value="DEATH-like_dom_sf"/>
</dbReference>
<accession>A0A6J1V5N6</accession>
<dbReference type="Proteomes" id="UP000504612">
    <property type="component" value="Unplaced"/>
</dbReference>
<evidence type="ECO:0000259" key="1">
    <source>
        <dbReference type="PROSITE" id="PS50824"/>
    </source>
</evidence>
<feature type="domain" description="Pyrin" evidence="1">
    <location>
        <begin position="1"/>
        <end position="61"/>
    </location>
</feature>
<reference evidence="3" key="1">
    <citation type="submission" date="2025-08" db="UniProtKB">
        <authorList>
            <consortium name="RefSeq"/>
        </authorList>
    </citation>
    <scope>IDENTIFICATION</scope>
</reference>
<dbReference type="GeneID" id="113422077"/>
<dbReference type="InterPro" id="IPR004020">
    <property type="entry name" value="DAPIN"/>
</dbReference>
<dbReference type="RefSeq" id="XP_026538576.1">
    <property type="nucleotide sequence ID" value="XM_026682791.1"/>
</dbReference>
<gene>
    <name evidence="3" type="primary">LOC113422077</name>
</gene>
<protein>
    <submittedName>
        <fullName evidence="3">Uncharacterized protein LOC113422077</fullName>
    </submittedName>
</protein>
<dbReference type="Gene3D" id="1.10.533.10">
    <property type="entry name" value="Death Domain, Fas"/>
    <property type="match status" value="1"/>
</dbReference>
<sequence>MAEDHKKFMLNILEDLTKDDMSKLGTILNSKKIEGREIPSNKLQNLDEKKATLLFISHYEEPLKALEQSLCDIPRIDLVQKVRLKIETDEKNHEAQNNEKVALIKSCSGSNDRPLYTGKYTLVDLQDYATKNQDQLIMHLQNTLEPDQFNALKKELICRVLNKDFSFTAQKYYELFRNSELREFLKNNGKPKKIPMKLLEILFSKKKNNRKRKAQEQMQGEGNNLKKKQEEKIIPIRPMEHKSGNEDNNMIEQPCLDDKITLGTETEKVIPIRPIEHKSGNEDNNVIEESWLDEDSRMAFENWYEKKKYREKISFNYIGIHEHQEYPCFIAVDVLQFRLPDDQDYRILAILQDKRDFTNSQKLKKEAEFALQFNMAVLDVKLSEVISPNRCLSEITANKSFGESIFFLENIVSKIVLPVLALFKQVKLNAFKNANFKKQIFP</sequence>
<dbReference type="KEGG" id="nss:113422077"/>